<gene>
    <name evidence="1" type="ORF">ALO44_00519</name>
    <name evidence="2" type="ORF">RA271_11215</name>
</gene>
<evidence type="ECO:0000313" key="4">
    <source>
        <dbReference type="Proteomes" id="UP001610657"/>
    </source>
</evidence>
<reference evidence="1 3" key="1">
    <citation type="submission" date="2015-09" db="EMBL/GenBank/DDBJ databases">
        <title>Genome announcement of multiple Pseudomonas syringae strains.</title>
        <authorList>
            <person name="Thakur S."/>
            <person name="Wang P.W."/>
            <person name="Gong Y."/>
            <person name="Weir B.S."/>
            <person name="Guttman D.S."/>
        </authorList>
    </citation>
    <scope>NUCLEOTIDE SEQUENCE [LARGE SCALE GENOMIC DNA]</scope>
    <source>
        <strain evidence="1 3">ICMP4091</strain>
    </source>
</reference>
<dbReference type="EMBL" id="JAVCQK010000004">
    <property type="protein sequence ID" value="MFH7515750.1"/>
    <property type="molecule type" value="Genomic_DNA"/>
</dbReference>
<organism evidence="1 3">
    <name type="scientific">Pseudomonas syringae pv. tagetis</name>
    <dbReference type="NCBI Taxonomy" id="129140"/>
    <lineage>
        <taxon>Bacteria</taxon>
        <taxon>Pseudomonadati</taxon>
        <taxon>Pseudomonadota</taxon>
        <taxon>Gammaproteobacteria</taxon>
        <taxon>Pseudomonadales</taxon>
        <taxon>Pseudomonadaceae</taxon>
        <taxon>Pseudomonas</taxon>
    </lineage>
</organism>
<keyword evidence="4" id="KW-1185">Reference proteome</keyword>
<name>A0A0Q0B877_9PSED</name>
<dbReference type="AlphaFoldDB" id="A0A0Q0B877"/>
<dbReference type="GeneID" id="96219174"/>
<reference evidence="2 4" key="2">
    <citation type="submission" date="2023-08" db="EMBL/GenBank/DDBJ databases">
        <title>Genomic and mutational analysis of Pseudomonas syringae pv. tagetis EB037 pathogenicity on sunflower.</title>
        <authorList>
            <person name="Maul J.E."/>
        </authorList>
    </citation>
    <scope>NUCLEOTIDE SEQUENCE [LARGE SCALE GENOMIC DNA]</scope>
    <source>
        <strain evidence="2 4">EB037_T1</strain>
    </source>
</reference>
<dbReference type="EMBL" id="LJRM01000029">
    <property type="protein sequence ID" value="KPY89033.1"/>
    <property type="molecule type" value="Genomic_DNA"/>
</dbReference>
<comment type="caution">
    <text evidence="1">The sequence shown here is derived from an EMBL/GenBank/DDBJ whole genome shotgun (WGS) entry which is preliminary data.</text>
</comment>
<dbReference type="RefSeq" id="WP_055005066.1">
    <property type="nucleotide sequence ID" value="NZ_CP092923.1"/>
</dbReference>
<evidence type="ECO:0000313" key="3">
    <source>
        <dbReference type="Proteomes" id="UP000050474"/>
    </source>
</evidence>
<sequence length="168" mass="18994">MSQAIFTFRTITSRKGDHEIADYTLEKNESRHLSKFQALGYLLCWVDALTEDGSDASRSVGSMFGFDAEVAALGFEPYDPVHILTAPNWKTRMLAAWTIIGGAERAIAAQLDYSDVHNYWPNADFCKPDWNEEVKHWASCLNSYNDPSEFLICSLVGRPPRPELVFKL</sequence>
<dbReference type="PATRIC" id="fig|129140.3.peg.681"/>
<dbReference type="Proteomes" id="UP000050474">
    <property type="component" value="Unassembled WGS sequence"/>
</dbReference>
<dbReference type="Proteomes" id="UP001610657">
    <property type="component" value="Unassembled WGS sequence"/>
</dbReference>
<accession>A0A0Q0B877</accession>
<protein>
    <submittedName>
        <fullName evidence="1">Uncharacterized protein</fullName>
    </submittedName>
</protein>
<proteinExistence type="predicted"/>
<evidence type="ECO:0000313" key="1">
    <source>
        <dbReference type="EMBL" id="KPY89033.1"/>
    </source>
</evidence>
<evidence type="ECO:0000313" key="2">
    <source>
        <dbReference type="EMBL" id="MFH7515750.1"/>
    </source>
</evidence>